<keyword evidence="3" id="KW-1185">Reference proteome</keyword>
<evidence type="ECO:0000313" key="1">
    <source>
        <dbReference type="EMBL" id="CAI9955594.1"/>
    </source>
</evidence>
<evidence type="ECO:0000313" key="3">
    <source>
        <dbReference type="Proteomes" id="UP001642409"/>
    </source>
</evidence>
<reference evidence="2 3" key="2">
    <citation type="submission" date="2024-07" db="EMBL/GenBank/DDBJ databases">
        <authorList>
            <person name="Akdeniz Z."/>
        </authorList>
    </citation>
    <scope>NUCLEOTIDE SEQUENCE [LARGE SCALE GENOMIC DNA]</scope>
</reference>
<gene>
    <name evidence="1" type="ORF">HINF_LOCUS43239</name>
    <name evidence="2" type="ORF">HINF_LOCUS5426</name>
</gene>
<organism evidence="1">
    <name type="scientific">Hexamita inflata</name>
    <dbReference type="NCBI Taxonomy" id="28002"/>
    <lineage>
        <taxon>Eukaryota</taxon>
        <taxon>Metamonada</taxon>
        <taxon>Diplomonadida</taxon>
        <taxon>Hexamitidae</taxon>
        <taxon>Hexamitinae</taxon>
        <taxon>Hexamita</taxon>
    </lineage>
</organism>
<evidence type="ECO:0000313" key="2">
    <source>
        <dbReference type="EMBL" id="CAL5979279.1"/>
    </source>
</evidence>
<dbReference type="EMBL" id="CATOUU010000865">
    <property type="protein sequence ID" value="CAI9955594.1"/>
    <property type="molecule type" value="Genomic_DNA"/>
</dbReference>
<proteinExistence type="predicted"/>
<dbReference type="EMBL" id="CAXDID020000010">
    <property type="protein sequence ID" value="CAL5979279.1"/>
    <property type="molecule type" value="Genomic_DNA"/>
</dbReference>
<dbReference type="AlphaFoldDB" id="A0AA86QM09"/>
<dbReference type="Proteomes" id="UP001642409">
    <property type="component" value="Unassembled WGS sequence"/>
</dbReference>
<protein>
    <submittedName>
        <fullName evidence="2">Hypothetical_protein</fullName>
    </submittedName>
</protein>
<reference evidence="1" key="1">
    <citation type="submission" date="2023-06" db="EMBL/GenBank/DDBJ databases">
        <authorList>
            <person name="Kurt Z."/>
        </authorList>
    </citation>
    <scope>NUCLEOTIDE SEQUENCE</scope>
</reference>
<name>A0AA86QM09_9EUKA</name>
<sequence length="238" mass="28097">MFQIITPQTDFTAIIRYYCLRPVHPEQVVTDIQYIVEQYEQNSSNDLLNVINTITSNYPEITSAIVSKCTKLQKLLVQNKFLDCDYIFGLTNATRQQKISLIKKCCSQSIINKLEFYQNLQTELLEVQIECLMNINVEDLNLFGFSYLHSDILIYNQSEMLIKKLYELLISTDQSEYIKFCAKNYKQFDKNIYQTIYDKSKNIFYQYLTDLNEVNVDELLVIYLQTKDQKIKQLINSL</sequence>
<comment type="caution">
    <text evidence="1">The sequence shown here is derived from an EMBL/GenBank/DDBJ whole genome shotgun (WGS) entry which is preliminary data.</text>
</comment>
<accession>A0AA86QM09</accession>